<comment type="similarity">
    <text evidence="1">Belongs to the CutA family.</text>
</comment>
<dbReference type="PANTHER" id="PTHR23419">
    <property type="entry name" value="DIVALENT CATION TOLERANCE CUTA-RELATED"/>
    <property type="match status" value="1"/>
</dbReference>
<evidence type="ECO:0008006" key="4">
    <source>
        <dbReference type="Google" id="ProtNLM"/>
    </source>
</evidence>
<dbReference type="InParanoid" id="L2GUW3"/>
<dbReference type="PANTHER" id="PTHR23419:SF8">
    <property type="entry name" value="FI09726P"/>
    <property type="match status" value="1"/>
</dbReference>
<dbReference type="InterPro" id="IPR004323">
    <property type="entry name" value="Ion_tolerance_CutA"/>
</dbReference>
<dbReference type="AlphaFoldDB" id="L2GUW3"/>
<dbReference type="HOGENOM" id="CLU_098807_2_0_1"/>
<dbReference type="OrthoDB" id="2017693at2759"/>
<evidence type="ECO:0000313" key="2">
    <source>
        <dbReference type="EMBL" id="ELA47399.1"/>
    </source>
</evidence>
<dbReference type="VEuPathDB" id="MicrosporidiaDB:VCUG_01168"/>
<dbReference type="EMBL" id="GL877419">
    <property type="protein sequence ID" value="ELA47399.1"/>
    <property type="molecule type" value="Genomic_DNA"/>
</dbReference>
<evidence type="ECO:0000313" key="3">
    <source>
        <dbReference type="Proteomes" id="UP000011081"/>
    </source>
</evidence>
<reference evidence="3" key="1">
    <citation type="submission" date="2011-03" db="EMBL/GenBank/DDBJ databases">
        <title>The genome sequence of Vavraia culicis strain floridensis.</title>
        <authorList>
            <consortium name="The Broad Institute Genome Sequencing Platform"/>
            <person name="Cuomo C."/>
            <person name="Becnel J."/>
            <person name="Sanscrainte N."/>
            <person name="Young S.K."/>
            <person name="Zeng Q."/>
            <person name="Gargeya S."/>
            <person name="Fitzgerald M."/>
            <person name="Haas B."/>
            <person name="Abouelleil A."/>
            <person name="Alvarado L."/>
            <person name="Arachchi H.M."/>
            <person name="Berlin A."/>
            <person name="Chapman S.B."/>
            <person name="Gearin G."/>
            <person name="Goldberg J."/>
            <person name="Griggs A."/>
            <person name="Gujja S."/>
            <person name="Hansen M."/>
            <person name="Heiman D."/>
            <person name="Howarth C."/>
            <person name="Larimer J."/>
            <person name="Lui A."/>
            <person name="MacDonald P.J.P."/>
            <person name="McCowen C."/>
            <person name="Montmayeur A."/>
            <person name="Murphy C."/>
            <person name="Neiman D."/>
            <person name="Pearson M."/>
            <person name="Priest M."/>
            <person name="Roberts A."/>
            <person name="Saif S."/>
            <person name="Shea T."/>
            <person name="Sisk P."/>
            <person name="Stolte C."/>
            <person name="Sykes S."/>
            <person name="Wortman J."/>
            <person name="Nusbaum C."/>
            <person name="Birren B."/>
        </authorList>
    </citation>
    <scope>NUCLEOTIDE SEQUENCE [LARGE SCALE GENOMIC DNA]</scope>
    <source>
        <strain evidence="3">floridensis</strain>
    </source>
</reference>
<dbReference type="GO" id="GO:0005507">
    <property type="term" value="F:copper ion binding"/>
    <property type="evidence" value="ECO:0007669"/>
    <property type="project" value="TreeGrafter"/>
</dbReference>
<accession>L2GUW3</accession>
<dbReference type="InterPro" id="IPR011322">
    <property type="entry name" value="N-reg_PII-like_a/b"/>
</dbReference>
<name>L2GUW3_VAVCU</name>
<gene>
    <name evidence="2" type="ORF">VCUG_01168</name>
</gene>
<dbReference type="SUPFAM" id="SSF54913">
    <property type="entry name" value="GlnB-like"/>
    <property type="match status" value="1"/>
</dbReference>
<dbReference type="GO" id="GO:0010038">
    <property type="term" value="P:response to metal ion"/>
    <property type="evidence" value="ECO:0007669"/>
    <property type="project" value="InterPro"/>
</dbReference>
<proteinExistence type="inferred from homology"/>
<dbReference type="Gene3D" id="3.30.70.120">
    <property type="match status" value="1"/>
</dbReference>
<dbReference type="GeneID" id="19879049"/>
<evidence type="ECO:0000256" key="1">
    <source>
        <dbReference type="ARBA" id="ARBA00010169"/>
    </source>
</evidence>
<dbReference type="RefSeq" id="XP_008074186.1">
    <property type="nucleotide sequence ID" value="XM_008075995.1"/>
</dbReference>
<protein>
    <recommendedName>
        <fullName evidence="4">Divalent-cation tolerance protein CutA</fullName>
    </recommendedName>
</protein>
<keyword evidence="3" id="KW-1185">Reference proteome</keyword>
<dbReference type="Pfam" id="PF03091">
    <property type="entry name" value="CutA1"/>
    <property type="match status" value="1"/>
</dbReference>
<organism evidence="2 3">
    <name type="scientific">Vavraia culicis (isolate floridensis)</name>
    <name type="common">Microsporidian parasite</name>
    <dbReference type="NCBI Taxonomy" id="948595"/>
    <lineage>
        <taxon>Eukaryota</taxon>
        <taxon>Fungi</taxon>
        <taxon>Fungi incertae sedis</taxon>
        <taxon>Microsporidia</taxon>
        <taxon>Pleistophoridae</taxon>
        <taxon>Vavraia</taxon>
    </lineage>
</organism>
<dbReference type="OMA" id="VYTTFPD"/>
<dbReference type="STRING" id="948595.L2GUW3"/>
<sequence length="109" mass="13038">MDFPIIIFTTFPNEKEADSILKTLLDKKLVACAQKTFQVESKYLWNGRVETDREVQTKMTTFHGYIPQIERVMSEMHSYDVYQFIVVKLDYVNEKYLKWMKEVIDSNKE</sequence>
<dbReference type="Proteomes" id="UP000011081">
    <property type="component" value="Unassembled WGS sequence"/>
</dbReference>
<dbReference type="InterPro" id="IPR015867">
    <property type="entry name" value="N-reg_PII/ATP_PRibTrfase_C"/>
</dbReference>